<evidence type="ECO:0000256" key="7">
    <source>
        <dbReference type="ARBA" id="ARBA00022490"/>
    </source>
</evidence>
<dbReference type="GO" id="GO:0005737">
    <property type="term" value="C:cytoplasm"/>
    <property type="evidence" value="ECO:0007669"/>
    <property type="project" value="UniProtKB-SubCell"/>
</dbReference>
<name>A0A9D1M3X9_9PROT</name>
<comment type="subcellular location">
    <subcellularLocation>
        <location evidence="2">Cytoplasm</location>
    </subcellularLocation>
</comment>
<comment type="caution">
    <text evidence="12">The sequence shown here is derived from an EMBL/GenBank/DDBJ whole genome shotgun (WGS) entry which is preliminary data.</text>
</comment>
<dbReference type="InterPro" id="IPR029058">
    <property type="entry name" value="AB_hydrolase_fold"/>
</dbReference>
<evidence type="ECO:0000256" key="2">
    <source>
        <dbReference type="ARBA" id="ARBA00004496"/>
    </source>
</evidence>
<accession>A0A9D1M3X9</accession>
<evidence type="ECO:0000256" key="8">
    <source>
        <dbReference type="ARBA" id="ARBA00022670"/>
    </source>
</evidence>
<dbReference type="InterPro" id="IPR005944">
    <property type="entry name" value="Pro_iminopeptidase"/>
</dbReference>
<sequence>MLKQWWLKWREPKPFNEGYLPEADGHRIYFAEYGKKGGKPVLLTHGGPGGQTHAGHAAVFDLKKYRVIMFDQRGCGKSLPAGKLENNTMEDTLWDMKRLYEHLQLKEKVILRGASWGSTVMLCFAEKYPELVECLLLSQIFLADGVHEEWFNKQSALFYPEFVEAMTKNAGSWKSLPEYYAELINSGDEAKQLQAANQYGWYERVLGAVNPSFGTAAALDDAGRQELRIYLNYAAKAYTLKNNQIMRQVKKISHLPALLIHNRLDMDCPLYSAYQLHLRMPASKLVIAPGIGHYNPQLKAFISREIKAYLKNEINN</sequence>
<dbReference type="GO" id="GO:0004177">
    <property type="term" value="F:aminopeptidase activity"/>
    <property type="evidence" value="ECO:0007669"/>
    <property type="project" value="UniProtKB-KW"/>
</dbReference>
<dbReference type="InterPro" id="IPR002410">
    <property type="entry name" value="Peptidase_S33"/>
</dbReference>
<reference evidence="12" key="1">
    <citation type="submission" date="2020-10" db="EMBL/GenBank/DDBJ databases">
        <authorList>
            <person name="Gilroy R."/>
        </authorList>
    </citation>
    <scope>NUCLEOTIDE SEQUENCE</scope>
    <source>
        <strain evidence="12">ChiW3-316</strain>
    </source>
</reference>
<dbReference type="Proteomes" id="UP000824107">
    <property type="component" value="Unassembled WGS sequence"/>
</dbReference>
<keyword evidence="9 12" id="KW-0378">Hydrolase</keyword>
<dbReference type="InterPro" id="IPR000073">
    <property type="entry name" value="AB_hydrolase_1"/>
</dbReference>
<keyword evidence="7" id="KW-0963">Cytoplasm</keyword>
<evidence type="ECO:0000256" key="1">
    <source>
        <dbReference type="ARBA" id="ARBA00001585"/>
    </source>
</evidence>
<evidence type="ECO:0000256" key="3">
    <source>
        <dbReference type="ARBA" id="ARBA00010088"/>
    </source>
</evidence>
<dbReference type="EC" id="3.4.11.5" evidence="4"/>
<evidence type="ECO:0000256" key="5">
    <source>
        <dbReference type="ARBA" id="ARBA00021843"/>
    </source>
</evidence>
<dbReference type="PANTHER" id="PTHR43722:SF1">
    <property type="entry name" value="PROLINE IMINOPEPTIDASE"/>
    <property type="match status" value="1"/>
</dbReference>
<dbReference type="SUPFAM" id="SSF53474">
    <property type="entry name" value="alpha/beta-Hydrolases"/>
    <property type="match status" value="1"/>
</dbReference>
<evidence type="ECO:0000256" key="10">
    <source>
        <dbReference type="ARBA" id="ARBA00029605"/>
    </source>
</evidence>
<protein>
    <recommendedName>
        <fullName evidence="5">Proline iminopeptidase</fullName>
        <ecNumber evidence="4">3.4.11.5</ecNumber>
    </recommendedName>
    <alternativeName>
        <fullName evidence="10">Prolyl aminopeptidase</fullName>
    </alternativeName>
</protein>
<comment type="catalytic activity">
    <reaction evidence="1">
        <text>Release of N-terminal proline from a peptide.</text>
        <dbReference type="EC" id="3.4.11.5"/>
    </reaction>
</comment>
<comment type="similarity">
    <text evidence="3">Belongs to the peptidase S33 family.</text>
</comment>
<evidence type="ECO:0000259" key="11">
    <source>
        <dbReference type="Pfam" id="PF00561"/>
    </source>
</evidence>
<keyword evidence="8" id="KW-0645">Protease</keyword>
<dbReference type="EMBL" id="DVNC01000027">
    <property type="protein sequence ID" value="HIU53190.1"/>
    <property type="molecule type" value="Genomic_DNA"/>
</dbReference>
<dbReference type="PRINTS" id="PR00793">
    <property type="entry name" value="PROAMNOPTASE"/>
</dbReference>
<gene>
    <name evidence="12" type="ORF">IAD20_03820</name>
</gene>
<dbReference type="Gene3D" id="3.40.50.1820">
    <property type="entry name" value="alpha/beta hydrolase"/>
    <property type="match status" value="1"/>
</dbReference>
<evidence type="ECO:0000256" key="6">
    <source>
        <dbReference type="ARBA" id="ARBA00022438"/>
    </source>
</evidence>
<evidence type="ECO:0000313" key="13">
    <source>
        <dbReference type="Proteomes" id="UP000824107"/>
    </source>
</evidence>
<evidence type="ECO:0000313" key="12">
    <source>
        <dbReference type="EMBL" id="HIU53190.1"/>
    </source>
</evidence>
<dbReference type="Pfam" id="PF00561">
    <property type="entry name" value="Abhydrolase_1"/>
    <property type="match status" value="1"/>
</dbReference>
<organism evidence="12 13">
    <name type="scientific">Candidatus Scatocola faecipullorum</name>
    <dbReference type="NCBI Taxonomy" id="2840917"/>
    <lineage>
        <taxon>Bacteria</taxon>
        <taxon>Pseudomonadati</taxon>
        <taxon>Pseudomonadota</taxon>
        <taxon>Alphaproteobacteria</taxon>
        <taxon>Rhodospirillales</taxon>
        <taxon>Rhodospirillaceae</taxon>
        <taxon>Rhodospirillaceae incertae sedis</taxon>
        <taxon>Candidatus Scatocola</taxon>
    </lineage>
</organism>
<reference evidence="12" key="2">
    <citation type="journal article" date="2021" name="PeerJ">
        <title>Extensive microbial diversity within the chicken gut microbiome revealed by metagenomics and culture.</title>
        <authorList>
            <person name="Gilroy R."/>
            <person name="Ravi A."/>
            <person name="Getino M."/>
            <person name="Pursley I."/>
            <person name="Horton D.L."/>
            <person name="Alikhan N.F."/>
            <person name="Baker D."/>
            <person name="Gharbi K."/>
            <person name="Hall N."/>
            <person name="Watson M."/>
            <person name="Adriaenssens E.M."/>
            <person name="Foster-Nyarko E."/>
            <person name="Jarju S."/>
            <person name="Secka A."/>
            <person name="Antonio M."/>
            <person name="Oren A."/>
            <person name="Chaudhuri R.R."/>
            <person name="La Ragione R."/>
            <person name="Hildebrand F."/>
            <person name="Pallen M.J."/>
        </authorList>
    </citation>
    <scope>NUCLEOTIDE SEQUENCE</scope>
    <source>
        <strain evidence="12">ChiW3-316</strain>
    </source>
</reference>
<keyword evidence="6" id="KW-0031">Aminopeptidase</keyword>
<dbReference type="PANTHER" id="PTHR43722">
    <property type="entry name" value="PROLINE IMINOPEPTIDASE"/>
    <property type="match status" value="1"/>
</dbReference>
<proteinExistence type="inferred from homology"/>
<feature type="domain" description="AB hydrolase-1" evidence="11">
    <location>
        <begin position="39"/>
        <end position="294"/>
    </location>
</feature>
<dbReference type="GO" id="GO:0006508">
    <property type="term" value="P:proteolysis"/>
    <property type="evidence" value="ECO:0007669"/>
    <property type="project" value="UniProtKB-KW"/>
</dbReference>
<evidence type="ECO:0000256" key="4">
    <source>
        <dbReference type="ARBA" id="ARBA00012568"/>
    </source>
</evidence>
<evidence type="ECO:0000256" key="9">
    <source>
        <dbReference type="ARBA" id="ARBA00022801"/>
    </source>
</evidence>
<dbReference type="AlphaFoldDB" id="A0A9D1M3X9"/>